<evidence type="ECO:0000313" key="1">
    <source>
        <dbReference type="Proteomes" id="UP000036681"/>
    </source>
</evidence>
<dbReference type="WBParaSite" id="ALUE_0001399601-mRNA-1">
    <property type="protein sequence ID" value="ALUE_0001399601-mRNA-1"/>
    <property type="gene ID" value="ALUE_0001399601"/>
</dbReference>
<organism evidence="1 2">
    <name type="scientific">Ascaris lumbricoides</name>
    <name type="common">Giant roundworm</name>
    <dbReference type="NCBI Taxonomy" id="6252"/>
    <lineage>
        <taxon>Eukaryota</taxon>
        <taxon>Metazoa</taxon>
        <taxon>Ecdysozoa</taxon>
        <taxon>Nematoda</taxon>
        <taxon>Chromadorea</taxon>
        <taxon>Rhabditida</taxon>
        <taxon>Spirurina</taxon>
        <taxon>Ascaridomorpha</taxon>
        <taxon>Ascaridoidea</taxon>
        <taxon>Ascarididae</taxon>
        <taxon>Ascaris</taxon>
    </lineage>
</organism>
<reference evidence="2" key="1">
    <citation type="submission" date="2023-03" db="UniProtKB">
        <authorList>
            <consortium name="WormBaseParasite"/>
        </authorList>
    </citation>
    <scope>IDENTIFICATION</scope>
</reference>
<sequence length="40" mass="4826">MHYLTLLLFIFLAALLLINVSTARRAVYRRNSRHLRRLSR</sequence>
<name>A0A9J2PWN0_ASCLU</name>
<proteinExistence type="predicted"/>
<dbReference type="Proteomes" id="UP000036681">
    <property type="component" value="Unplaced"/>
</dbReference>
<evidence type="ECO:0000313" key="2">
    <source>
        <dbReference type="WBParaSite" id="ALUE_0001399601-mRNA-1"/>
    </source>
</evidence>
<protein>
    <submittedName>
        <fullName evidence="2">Uncharacterized protein</fullName>
    </submittedName>
</protein>
<keyword evidence="1" id="KW-1185">Reference proteome</keyword>
<dbReference type="AlphaFoldDB" id="A0A9J2PWN0"/>
<accession>A0A9J2PWN0</accession>